<gene>
    <name evidence="2" type="ORF">D9756_000849</name>
</gene>
<reference evidence="2 3" key="1">
    <citation type="journal article" date="2020" name="ISME J.">
        <title>Uncovering the hidden diversity of litter-decomposition mechanisms in mushroom-forming fungi.</title>
        <authorList>
            <person name="Floudas D."/>
            <person name="Bentzer J."/>
            <person name="Ahren D."/>
            <person name="Johansson T."/>
            <person name="Persson P."/>
            <person name="Tunlid A."/>
        </authorList>
    </citation>
    <scope>NUCLEOTIDE SEQUENCE [LARGE SCALE GENOMIC DNA]</scope>
    <source>
        <strain evidence="2 3">CBS 146.42</strain>
    </source>
</reference>
<feature type="compositionally biased region" description="Polar residues" evidence="1">
    <location>
        <begin position="29"/>
        <end position="42"/>
    </location>
</feature>
<protein>
    <submittedName>
        <fullName evidence="2">Uncharacterized protein</fullName>
    </submittedName>
</protein>
<feature type="region of interest" description="Disordered" evidence="1">
    <location>
        <begin position="29"/>
        <end position="95"/>
    </location>
</feature>
<dbReference type="AlphaFoldDB" id="A0A8H5GEP0"/>
<comment type="caution">
    <text evidence="2">The sequence shown here is derived from an EMBL/GenBank/DDBJ whole genome shotgun (WGS) entry which is preliminary data.</text>
</comment>
<dbReference type="Proteomes" id="UP000559027">
    <property type="component" value="Unassembled WGS sequence"/>
</dbReference>
<organism evidence="2 3">
    <name type="scientific">Leucocoprinus leucothites</name>
    <dbReference type="NCBI Taxonomy" id="201217"/>
    <lineage>
        <taxon>Eukaryota</taxon>
        <taxon>Fungi</taxon>
        <taxon>Dikarya</taxon>
        <taxon>Basidiomycota</taxon>
        <taxon>Agaricomycotina</taxon>
        <taxon>Agaricomycetes</taxon>
        <taxon>Agaricomycetidae</taxon>
        <taxon>Agaricales</taxon>
        <taxon>Agaricineae</taxon>
        <taxon>Agaricaceae</taxon>
        <taxon>Leucocoprinus</taxon>
    </lineage>
</organism>
<feature type="compositionally biased region" description="Polar residues" evidence="1">
    <location>
        <begin position="50"/>
        <end position="82"/>
    </location>
</feature>
<keyword evidence="3" id="KW-1185">Reference proteome</keyword>
<evidence type="ECO:0000313" key="2">
    <source>
        <dbReference type="EMBL" id="KAF5363556.1"/>
    </source>
</evidence>
<sequence>MSLQLQPPKPMPAESSSTLVGLHCYQFSQPSKANQPSNSQTPEYAPAVTTPAQLSLTSPHPTLSIISSVPTQPTAANPNRTDSFPAPFNPPSITL</sequence>
<accession>A0A8H5GEP0</accession>
<dbReference type="EMBL" id="JAACJO010000001">
    <property type="protein sequence ID" value="KAF5363556.1"/>
    <property type="molecule type" value="Genomic_DNA"/>
</dbReference>
<evidence type="ECO:0000256" key="1">
    <source>
        <dbReference type="SAM" id="MobiDB-lite"/>
    </source>
</evidence>
<name>A0A8H5GEP0_9AGAR</name>
<proteinExistence type="predicted"/>
<evidence type="ECO:0000313" key="3">
    <source>
        <dbReference type="Proteomes" id="UP000559027"/>
    </source>
</evidence>